<feature type="transmembrane region" description="Helical" evidence="8">
    <location>
        <begin position="76"/>
        <end position="109"/>
    </location>
</feature>
<dbReference type="SMART" id="SM00563">
    <property type="entry name" value="PlsC"/>
    <property type="match status" value="1"/>
</dbReference>
<accession>A0A2K3NP27</accession>
<dbReference type="CDD" id="cd07990">
    <property type="entry name" value="LPLAT_LCLAT1-like"/>
    <property type="match status" value="1"/>
</dbReference>
<evidence type="ECO:0000256" key="8">
    <source>
        <dbReference type="SAM" id="Phobius"/>
    </source>
</evidence>
<comment type="pathway">
    <text evidence="3">Lipid metabolism.</text>
</comment>
<feature type="transmembrane region" description="Helical" evidence="8">
    <location>
        <begin position="449"/>
        <end position="467"/>
    </location>
</feature>
<dbReference type="EC" id="2.3.1.51" evidence="5"/>
<comment type="similarity">
    <text evidence="4">Belongs to the 1-acyl-sn-glycerol-3-phosphate acyltransferase family.</text>
</comment>
<evidence type="ECO:0000256" key="4">
    <source>
        <dbReference type="ARBA" id="ARBA00008655"/>
    </source>
</evidence>
<proteinExistence type="inferred from homology"/>
<evidence type="ECO:0000256" key="7">
    <source>
        <dbReference type="ARBA" id="ARBA00023315"/>
    </source>
</evidence>
<dbReference type="InterPro" id="IPR032098">
    <property type="entry name" value="Acyltransf_C"/>
</dbReference>
<reference evidence="10 11" key="1">
    <citation type="journal article" date="2014" name="Am. J. Bot.">
        <title>Genome assembly and annotation for red clover (Trifolium pratense; Fabaceae).</title>
        <authorList>
            <person name="Istvanek J."/>
            <person name="Jaros M."/>
            <person name="Krenek A."/>
            <person name="Repkova J."/>
        </authorList>
    </citation>
    <scope>NUCLEOTIDE SEQUENCE [LARGE SCALE GENOMIC DNA]</scope>
    <source>
        <strain evidence="11">cv. Tatra</strain>
        <tissue evidence="10">Young leaves</tissue>
    </source>
</reference>
<dbReference type="GO" id="GO:0016024">
    <property type="term" value="P:CDP-diacylglycerol biosynthetic process"/>
    <property type="evidence" value="ECO:0007669"/>
    <property type="project" value="UniProtKB-UniPathway"/>
</dbReference>
<evidence type="ECO:0000256" key="2">
    <source>
        <dbReference type="ARBA" id="ARBA00004728"/>
    </source>
</evidence>
<evidence type="ECO:0000256" key="1">
    <source>
        <dbReference type="ARBA" id="ARBA00001141"/>
    </source>
</evidence>
<dbReference type="AlphaFoldDB" id="A0A2K3NP27"/>
<feature type="domain" description="Phospholipid/glycerol acyltransferase" evidence="9">
    <location>
        <begin position="161"/>
        <end position="283"/>
    </location>
</feature>
<feature type="transmembrane region" description="Helical" evidence="8">
    <location>
        <begin position="419"/>
        <end position="437"/>
    </location>
</feature>
<evidence type="ECO:0000256" key="3">
    <source>
        <dbReference type="ARBA" id="ARBA00005189"/>
    </source>
</evidence>
<dbReference type="PANTHER" id="PTHR10983">
    <property type="entry name" value="1-ACYLGLYCEROL-3-PHOSPHATE ACYLTRANSFERASE-RELATED"/>
    <property type="match status" value="1"/>
</dbReference>
<keyword evidence="7 10" id="KW-0012">Acyltransferase</keyword>
<evidence type="ECO:0000259" key="9">
    <source>
        <dbReference type="SMART" id="SM00563"/>
    </source>
</evidence>
<keyword evidence="6 10" id="KW-0808">Transferase</keyword>
<dbReference type="EMBL" id="ASHM01000472">
    <property type="protein sequence ID" value="PNY04779.1"/>
    <property type="molecule type" value="Genomic_DNA"/>
</dbReference>
<dbReference type="UniPathway" id="UPA00557">
    <property type="reaction ID" value="UER00613"/>
</dbReference>
<dbReference type="STRING" id="57577.A0A2K3NP27"/>
<dbReference type="ExpressionAtlas" id="A0A2K3NP27">
    <property type="expression patterns" value="baseline"/>
</dbReference>
<dbReference type="GO" id="GO:0003841">
    <property type="term" value="F:1-acylglycerol-3-phosphate O-acyltransferase activity"/>
    <property type="evidence" value="ECO:0007669"/>
    <property type="project" value="UniProtKB-EC"/>
</dbReference>
<dbReference type="PANTHER" id="PTHR10983:SF55">
    <property type="entry name" value="1-ACYL-SN-GLYCEROL-3-PHOSPHATE ACYLTRANSFERASE 3"/>
    <property type="match status" value="1"/>
</dbReference>
<dbReference type="Pfam" id="PF16076">
    <property type="entry name" value="Acyltransf_C"/>
    <property type="match status" value="1"/>
</dbReference>
<dbReference type="SUPFAM" id="SSF69593">
    <property type="entry name" value="Glycerol-3-phosphate (1)-acyltransferase"/>
    <property type="match status" value="1"/>
</dbReference>
<evidence type="ECO:0000313" key="10">
    <source>
        <dbReference type="EMBL" id="PNY04779.1"/>
    </source>
</evidence>
<comment type="catalytic activity">
    <reaction evidence="1">
        <text>a 1-acyl-sn-glycero-3-phosphate + an acyl-CoA = a 1,2-diacyl-sn-glycero-3-phosphate + CoA</text>
        <dbReference type="Rhea" id="RHEA:19709"/>
        <dbReference type="ChEBI" id="CHEBI:57287"/>
        <dbReference type="ChEBI" id="CHEBI:57970"/>
        <dbReference type="ChEBI" id="CHEBI:58342"/>
        <dbReference type="ChEBI" id="CHEBI:58608"/>
        <dbReference type="EC" id="2.3.1.51"/>
    </reaction>
</comment>
<keyword evidence="8" id="KW-0812">Transmembrane</keyword>
<evidence type="ECO:0000256" key="6">
    <source>
        <dbReference type="ARBA" id="ARBA00022679"/>
    </source>
</evidence>
<reference evidence="10 11" key="2">
    <citation type="journal article" date="2017" name="Front. Plant Sci.">
        <title>Gene Classification and Mining of Molecular Markers Useful in Red Clover (Trifolium pratense) Breeding.</title>
        <authorList>
            <person name="Istvanek J."/>
            <person name="Dluhosova J."/>
            <person name="Dluhos P."/>
            <person name="Patkova L."/>
            <person name="Nedelnik J."/>
            <person name="Repkova J."/>
        </authorList>
    </citation>
    <scope>NUCLEOTIDE SEQUENCE [LARGE SCALE GENOMIC DNA]</scope>
    <source>
        <strain evidence="11">cv. Tatra</strain>
        <tissue evidence="10">Young leaves</tissue>
    </source>
</reference>
<dbReference type="GO" id="GO:0012505">
    <property type="term" value="C:endomembrane system"/>
    <property type="evidence" value="ECO:0007669"/>
    <property type="project" value="TreeGrafter"/>
</dbReference>
<name>A0A2K3NP27_TRIPR</name>
<organism evidence="10 11">
    <name type="scientific">Trifolium pratense</name>
    <name type="common">Red clover</name>
    <dbReference type="NCBI Taxonomy" id="57577"/>
    <lineage>
        <taxon>Eukaryota</taxon>
        <taxon>Viridiplantae</taxon>
        <taxon>Streptophyta</taxon>
        <taxon>Embryophyta</taxon>
        <taxon>Tracheophyta</taxon>
        <taxon>Spermatophyta</taxon>
        <taxon>Magnoliopsida</taxon>
        <taxon>eudicotyledons</taxon>
        <taxon>Gunneridae</taxon>
        <taxon>Pentapetalae</taxon>
        <taxon>rosids</taxon>
        <taxon>fabids</taxon>
        <taxon>Fabales</taxon>
        <taxon>Fabaceae</taxon>
        <taxon>Papilionoideae</taxon>
        <taxon>50 kb inversion clade</taxon>
        <taxon>NPAAA clade</taxon>
        <taxon>Hologalegina</taxon>
        <taxon>IRL clade</taxon>
        <taxon>Trifolieae</taxon>
        <taxon>Trifolium</taxon>
    </lineage>
</organism>
<gene>
    <name evidence="10" type="ORF">L195_g001206</name>
</gene>
<dbReference type="Proteomes" id="UP000236291">
    <property type="component" value="Unassembled WGS sequence"/>
</dbReference>
<keyword evidence="8" id="KW-1133">Transmembrane helix</keyword>
<comment type="pathway">
    <text evidence="2">Phospholipid metabolism; CDP-diacylglycerol biosynthesis; CDP-diacylglycerol from sn-glycerol 3-phosphate: step 2/3.</text>
</comment>
<evidence type="ECO:0000256" key="5">
    <source>
        <dbReference type="ARBA" id="ARBA00013211"/>
    </source>
</evidence>
<keyword evidence="8" id="KW-0472">Membrane</keyword>
<dbReference type="InterPro" id="IPR002123">
    <property type="entry name" value="Plipid/glycerol_acylTrfase"/>
</dbReference>
<sequence length="493" mass="56264">MVHELYKTGMGETTFEKLATTVSCICTSNGEVFPGYDILLQVGCKLGECRIILCEAGAKHRLQKLQLNFPRLGKTMAFPATIVILPLGTLFILSGLIVNVIQVVVYVLFRPISRYYYKKINKVLTEVLWLELVWLVDWWAGVKIELYADSENFEIFGKENALLICNHRSDIDWLIGWVLAQRVGCLGSTVAIMKKEVKYLPVLGWSMWFADFLFLERNWAKDEQTLKSGFKQQVRNPVPFWLALFVEGTRFTKSKLIAAQEFATSRGMPIPRNVLVPRTKGFVTAVTQTRTFIPVIYDCTFMVSKSEPSPTMLKIFKGIPSTLVLNSISTVGPIHLTTEIVLDRATNARGYKVKVQVKRHKMEELPETADGIAQWCKDIFIAKEVFFLTNQDALLEKYNTTDIFSELELQETRRPKSSIMVMLSWSCLLGFLLYEFFKWSSLLSTWQGILFTVLFLVIVSVIMEMLIQSSQSESSKPTNLPIQDPIKQRLLQT</sequence>
<evidence type="ECO:0000313" key="11">
    <source>
        <dbReference type="Proteomes" id="UP000236291"/>
    </source>
</evidence>
<comment type="caution">
    <text evidence="10">The sequence shown here is derived from an EMBL/GenBank/DDBJ whole genome shotgun (WGS) entry which is preliminary data.</text>
</comment>
<dbReference type="Pfam" id="PF01553">
    <property type="entry name" value="Acyltransferase"/>
    <property type="match status" value="1"/>
</dbReference>
<protein>
    <recommendedName>
        <fullName evidence="5">1-acylglycerol-3-phosphate O-acyltransferase</fullName>
        <ecNumber evidence="5">2.3.1.51</ecNumber>
    </recommendedName>
</protein>